<reference evidence="1" key="1">
    <citation type="submission" date="2020-10" db="EMBL/GenBank/DDBJ databases">
        <authorList>
            <person name="Gilroy R."/>
        </authorList>
    </citation>
    <scope>NUCLEOTIDE SEQUENCE</scope>
    <source>
        <strain evidence="1">ChiSjej4B22-8349</strain>
    </source>
</reference>
<evidence type="ECO:0000313" key="1">
    <source>
        <dbReference type="EMBL" id="HIU96122.1"/>
    </source>
</evidence>
<gene>
    <name evidence="1" type="ORF">IAD25_05345</name>
</gene>
<protein>
    <submittedName>
        <fullName evidence="1">Uncharacterized protein</fullName>
    </submittedName>
</protein>
<evidence type="ECO:0000313" key="2">
    <source>
        <dbReference type="Proteomes" id="UP000824130"/>
    </source>
</evidence>
<name>A0A9D1N6M0_9FIRM</name>
<dbReference type="Proteomes" id="UP000824130">
    <property type="component" value="Unassembled WGS sequence"/>
</dbReference>
<accession>A0A9D1N6M0</accession>
<proteinExistence type="predicted"/>
<comment type="caution">
    <text evidence="1">The sequence shown here is derived from an EMBL/GenBank/DDBJ whole genome shotgun (WGS) entry which is preliminary data.</text>
</comment>
<sequence length="159" mass="17951">MDLRSSKEFPFSAETAWKALHQTSRLDVEPGTVIKDISETEWETYNSETGSQTKYVAEFDDENRRVTIEGASNKKSNHDFIYLTLKEIAEERVELILEIEINTGTHFLAKALGAMIAKPAQEIISRHIYQNFEALCTGAGTRTMSSDDLKAEAAKVYKK</sequence>
<dbReference type="AlphaFoldDB" id="A0A9D1N6M0"/>
<dbReference type="EMBL" id="DVOB01000119">
    <property type="protein sequence ID" value="HIU96122.1"/>
    <property type="molecule type" value="Genomic_DNA"/>
</dbReference>
<reference evidence="1" key="2">
    <citation type="journal article" date="2021" name="PeerJ">
        <title>Extensive microbial diversity within the chicken gut microbiome revealed by metagenomics and culture.</title>
        <authorList>
            <person name="Gilroy R."/>
            <person name="Ravi A."/>
            <person name="Getino M."/>
            <person name="Pursley I."/>
            <person name="Horton D.L."/>
            <person name="Alikhan N.F."/>
            <person name="Baker D."/>
            <person name="Gharbi K."/>
            <person name="Hall N."/>
            <person name="Watson M."/>
            <person name="Adriaenssens E.M."/>
            <person name="Foster-Nyarko E."/>
            <person name="Jarju S."/>
            <person name="Secka A."/>
            <person name="Antonio M."/>
            <person name="Oren A."/>
            <person name="Chaudhuri R.R."/>
            <person name="La Ragione R."/>
            <person name="Hildebrand F."/>
            <person name="Pallen M.J."/>
        </authorList>
    </citation>
    <scope>NUCLEOTIDE SEQUENCE</scope>
    <source>
        <strain evidence="1">ChiSjej4B22-8349</strain>
    </source>
</reference>
<organism evidence="1 2">
    <name type="scientific">Candidatus Allocopromorpha excrementipullorum</name>
    <dbReference type="NCBI Taxonomy" id="2840743"/>
    <lineage>
        <taxon>Bacteria</taxon>
        <taxon>Bacillati</taxon>
        <taxon>Bacillota</taxon>
        <taxon>Clostridia</taxon>
        <taxon>Eubacteriales</taxon>
        <taxon>Eubacteriaceae</taxon>
        <taxon>Eubacteriaceae incertae sedis</taxon>
        <taxon>Candidatus Allocopromorpha</taxon>
    </lineage>
</organism>